<proteinExistence type="inferred from homology"/>
<dbReference type="Proteomes" id="UP000202259">
    <property type="component" value="Chromosome"/>
</dbReference>
<evidence type="ECO:0000256" key="10">
    <source>
        <dbReference type="ARBA" id="ARBA00023186"/>
    </source>
</evidence>
<keyword evidence="11" id="KW-0998">Cell outer membrane</keyword>
<name>A0A222G4X3_9GAMM</name>
<evidence type="ECO:0000256" key="3">
    <source>
        <dbReference type="ARBA" id="ARBA00011245"/>
    </source>
</evidence>
<keyword evidence="5" id="KW-0813">Transport</keyword>
<evidence type="ECO:0000256" key="9">
    <source>
        <dbReference type="ARBA" id="ARBA00023139"/>
    </source>
</evidence>
<reference evidence="13 14" key="1">
    <citation type="submission" date="2017-08" db="EMBL/GenBank/DDBJ databases">
        <title>Complete genome of Colwellia sp. NB097-1, a psychrophile bacterium ioslated from Bering Sea.</title>
        <authorList>
            <person name="Chen X."/>
        </authorList>
    </citation>
    <scope>NUCLEOTIDE SEQUENCE [LARGE SCALE GENOMIC DNA]</scope>
    <source>
        <strain evidence="13 14">NB097-1</strain>
    </source>
</reference>
<dbReference type="Pfam" id="PF03550">
    <property type="entry name" value="LolB"/>
    <property type="match status" value="1"/>
</dbReference>
<keyword evidence="9" id="KW-0564">Palmitate</keyword>
<keyword evidence="14" id="KW-1185">Reference proteome</keyword>
<dbReference type="AlphaFoldDB" id="A0A222G4X3"/>
<evidence type="ECO:0000256" key="4">
    <source>
        <dbReference type="ARBA" id="ARBA00016202"/>
    </source>
</evidence>
<evidence type="ECO:0000256" key="1">
    <source>
        <dbReference type="ARBA" id="ARBA00004459"/>
    </source>
</evidence>
<evidence type="ECO:0000256" key="7">
    <source>
        <dbReference type="ARBA" id="ARBA00022927"/>
    </source>
</evidence>
<sequence>MFLLLVVASLDGAKLFHFNHDRNAMYSKRLITLFFVGILSACSSINDIPVENNQANQDINSRNKQVSQLNSWTIAGKIAFINSQKRQSATLHWQKNAADKTESLNLSTLFGIKVLELNQQQDNFTLEVDGNDYNTQDLDSLIFELTGLNLPTRAMNHWLKGLAFLPDDQVVYHVKTLLPESLTSHYNNENWLIKYSKYHHIGPYQLAKQLTIRQGDLSIKIVIHSWKI</sequence>
<keyword evidence="8" id="KW-0472">Membrane</keyword>
<keyword evidence="10" id="KW-0143">Chaperone</keyword>
<dbReference type="CDD" id="cd16326">
    <property type="entry name" value="LolB"/>
    <property type="match status" value="1"/>
</dbReference>
<comment type="subcellular location">
    <subcellularLocation>
        <location evidence="1">Cell outer membrane</location>
        <topology evidence="1">Lipid-anchor</topology>
    </subcellularLocation>
</comment>
<evidence type="ECO:0000313" key="14">
    <source>
        <dbReference type="Proteomes" id="UP000202259"/>
    </source>
</evidence>
<organism evidence="13 14">
    <name type="scientific">Cognaticolwellia beringensis</name>
    <dbReference type="NCBI Taxonomy" id="1967665"/>
    <lineage>
        <taxon>Bacteria</taxon>
        <taxon>Pseudomonadati</taxon>
        <taxon>Pseudomonadota</taxon>
        <taxon>Gammaproteobacteria</taxon>
        <taxon>Alteromonadales</taxon>
        <taxon>Colwelliaceae</taxon>
        <taxon>Cognaticolwellia</taxon>
    </lineage>
</organism>
<evidence type="ECO:0000256" key="6">
    <source>
        <dbReference type="ARBA" id="ARBA00022729"/>
    </source>
</evidence>
<evidence type="ECO:0000256" key="11">
    <source>
        <dbReference type="ARBA" id="ARBA00023237"/>
    </source>
</evidence>
<keyword evidence="12 13" id="KW-0449">Lipoprotein</keyword>
<gene>
    <name evidence="13" type="primary">lolB</name>
    <name evidence="13" type="ORF">B5D82_03695</name>
</gene>
<evidence type="ECO:0000256" key="2">
    <source>
        <dbReference type="ARBA" id="ARBA00009696"/>
    </source>
</evidence>
<evidence type="ECO:0000256" key="5">
    <source>
        <dbReference type="ARBA" id="ARBA00022448"/>
    </source>
</evidence>
<dbReference type="Gene3D" id="2.50.20.10">
    <property type="entry name" value="Lipoprotein localisation LolA/LolB/LppX"/>
    <property type="match status" value="1"/>
</dbReference>
<dbReference type="InterPro" id="IPR004565">
    <property type="entry name" value="OM_lipoprot_LolB"/>
</dbReference>
<dbReference type="NCBIfam" id="TIGR00548">
    <property type="entry name" value="lolB"/>
    <property type="match status" value="1"/>
</dbReference>
<keyword evidence="6" id="KW-0732">Signal</keyword>
<evidence type="ECO:0000256" key="8">
    <source>
        <dbReference type="ARBA" id="ARBA00023136"/>
    </source>
</evidence>
<dbReference type="KEGG" id="cber:B5D82_03695"/>
<dbReference type="EMBL" id="CP020465">
    <property type="protein sequence ID" value="ASP46958.1"/>
    <property type="molecule type" value="Genomic_DNA"/>
</dbReference>
<protein>
    <recommendedName>
        <fullName evidence="4">Outer-membrane lipoprotein LolB</fullName>
    </recommendedName>
</protein>
<keyword evidence="7" id="KW-0653">Protein transport</keyword>
<accession>A0A222G4X3</accession>
<dbReference type="GO" id="GO:0009279">
    <property type="term" value="C:cell outer membrane"/>
    <property type="evidence" value="ECO:0007669"/>
    <property type="project" value="UniProtKB-SubCell"/>
</dbReference>
<evidence type="ECO:0000313" key="13">
    <source>
        <dbReference type="EMBL" id="ASP46958.1"/>
    </source>
</evidence>
<dbReference type="GO" id="GO:0015031">
    <property type="term" value="P:protein transport"/>
    <property type="evidence" value="ECO:0007669"/>
    <property type="project" value="UniProtKB-KW"/>
</dbReference>
<comment type="similarity">
    <text evidence="2">Belongs to the LolB family.</text>
</comment>
<dbReference type="SUPFAM" id="SSF89392">
    <property type="entry name" value="Prokaryotic lipoproteins and lipoprotein localization factors"/>
    <property type="match status" value="1"/>
</dbReference>
<dbReference type="InterPro" id="IPR029046">
    <property type="entry name" value="LolA/LolB/LppX"/>
</dbReference>
<comment type="subunit">
    <text evidence="3">Monomer.</text>
</comment>
<evidence type="ECO:0000256" key="12">
    <source>
        <dbReference type="ARBA" id="ARBA00023288"/>
    </source>
</evidence>